<evidence type="ECO:0000256" key="4">
    <source>
        <dbReference type="ARBA" id="ARBA00022475"/>
    </source>
</evidence>
<organism evidence="13 14">
    <name type="scientific">Maritimibacter dapengensis</name>
    <dbReference type="NCBI Taxonomy" id="2836868"/>
    <lineage>
        <taxon>Bacteria</taxon>
        <taxon>Pseudomonadati</taxon>
        <taxon>Pseudomonadota</taxon>
        <taxon>Alphaproteobacteria</taxon>
        <taxon>Rhodobacterales</taxon>
        <taxon>Roseobacteraceae</taxon>
        <taxon>Maritimibacter</taxon>
    </lineage>
</organism>
<evidence type="ECO:0000256" key="8">
    <source>
        <dbReference type="ARBA" id="ARBA00023136"/>
    </source>
</evidence>
<dbReference type="InterPro" id="IPR058781">
    <property type="entry name" value="HH_AprE-like"/>
</dbReference>
<sequence>MAKTEQIDNTVRTGLAAPARLGALVSLMLLASAFAWMWFTEITSAVIAPGQVVVRGQTKQVQTLDGGVVDTILVRDGDVVRKGDVLIRLDPSLLQINLEMYRNRLAELTAREARLKAEYQGMSEPDFEVDTTYLDGIDMEPHFAGQREVFRARQEVLDSRKERLAERIRQFGNQTEGVEALISAKDEQRGLIEQELENVRSLNSQGLARESEMLTLQRNQSGLLGEIAESQSELARIRNSIRDTELEMLQADSEFKEEVVSELREVTAQREEMILQIVTVRKQLERVDILAPNDGIIHQMQVSTEGGVVPPEGTVAEIVPLSDGVEFKVRVDPRSIDQVFVGQTARVVFPAFNMRTTPELFGKVSGVAPASVEDPETGETYFPIELNLSEAQLALLGEVTLIPGMPVEAFLQAGERSVFAYLVEPIMQQIERAFRES</sequence>
<dbReference type="PANTHER" id="PTHR30386">
    <property type="entry name" value="MEMBRANE FUSION SUBUNIT OF EMRAB-TOLC MULTIDRUG EFFLUX PUMP"/>
    <property type="match status" value="1"/>
</dbReference>
<proteinExistence type="inferred from homology"/>
<comment type="subcellular location">
    <subcellularLocation>
        <location evidence="1 9">Cell inner membrane</location>
        <topology evidence="1 9">Single-pass membrane protein</topology>
    </subcellularLocation>
</comment>
<feature type="domain" description="AprE-like beta-barrel" evidence="12">
    <location>
        <begin position="327"/>
        <end position="413"/>
    </location>
</feature>
<dbReference type="NCBIfam" id="TIGR01843">
    <property type="entry name" value="type_I_hlyD"/>
    <property type="match status" value="1"/>
</dbReference>
<dbReference type="Pfam" id="PF26002">
    <property type="entry name" value="Beta-barrel_AprE"/>
    <property type="match status" value="1"/>
</dbReference>
<evidence type="ECO:0000256" key="1">
    <source>
        <dbReference type="ARBA" id="ARBA00004377"/>
    </source>
</evidence>
<dbReference type="InterPro" id="IPR010129">
    <property type="entry name" value="T1SS_HlyD"/>
</dbReference>
<keyword evidence="14" id="KW-1185">Reference proteome</keyword>
<evidence type="ECO:0000256" key="9">
    <source>
        <dbReference type="RuleBase" id="RU365093"/>
    </source>
</evidence>
<dbReference type="EMBL" id="JAHUZE010000003">
    <property type="protein sequence ID" value="MBV7379826.1"/>
    <property type="molecule type" value="Genomic_DNA"/>
</dbReference>
<name>A0ABS6T5K8_9RHOB</name>
<keyword evidence="5 9" id="KW-0997">Cell inner membrane</keyword>
<reference evidence="13 14" key="1">
    <citation type="submission" date="2021-05" db="EMBL/GenBank/DDBJ databases">
        <title>Culturable bacteria isolated from Daya Bay.</title>
        <authorList>
            <person name="Zheng W."/>
            <person name="Yu S."/>
            <person name="Huang Y."/>
        </authorList>
    </citation>
    <scope>NUCLEOTIDE SEQUENCE [LARGE SCALE GENOMIC DNA]</scope>
    <source>
        <strain evidence="13 14">DP4N28-5</strain>
    </source>
</reference>
<accession>A0ABS6T5K8</accession>
<evidence type="ECO:0000313" key="14">
    <source>
        <dbReference type="Proteomes" id="UP000756530"/>
    </source>
</evidence>
<comment type="caution">
    <text evidence="13">The sequence shown here is derived from an EMBL/GenBank/DDBJ whole genome shotgun (WGS) entry which is preliminary data.</text>
</comment>
<evidence type="ECO:0000256" key="6">
    <source>
        <dbReference type="ARBA" id="ARBA00022692"/>
    </source>
</evidence>
<dbReference type="PANTHER" id="PTHR30386:SF17">
    <property type="entry name" value="ALKALINE PROTEASE SECRETION PROTEIN APRE"/>
    <property type="match status" value="1"/>
</dbReference>
<feature type="coiled-coil region" evidence="10">
    <location>
        <begin position="227"/>
        <end position="254"/>
    </location>
</feature>
<evidence type="ECO:0000256" key="5">
    <source>
        <dbReference type="ARBA" id="ARBA00022519"/>
    </source>
</evidence>
<evidence type="ECO:0000256" key="3">
    <source>
        <dbReference type="ARBA" id="ARBA00022448"/>
    </source>
</evidence>
<feature type="transmembrane region" description="Helical" evidence="9">
    <location>
        <begin position="21"/>
        <end position="39"/>
    </location>
</feature>
<keyword evidence="3 9" id="KW-0813">Transport</keyword>
<keyword evidence="10" id="KW-0175">Coiled coil</keyword>
<keyword evidence="6 9" id="KW-0812">Transmembrane</keyword>
<evidence type="ECO:0000259" key="12">
    <source>
        <dbReference type="Pfam" id="PF26002"/>
    </source>
</evidence>
<keyword evidence="4 9" id="KW-1003">Cell membrane</keyword>
<feature type="domain" description="AprE-like long alpha-helical hairpin" evidence="11">
    <location>
        <begin position="95"/>
        <end position="281"/>
    </location>
</feature>
<evidence type="ECO:0000256" key="7">
    <source>
        <dbReference type="ARBA" id="ARBA00022989"/>
    </source>
</evidence>
<gene>
    <name evidence="13" type="ORF">KJP28_12910</name>
</gene>
<keyword evidence="7 9" id="KW-1133">Transmembrane helix</keyword>
<dbReference type="InterPro" id="IPR058982">
    <property type="entry name" value="Beta-barrel_AprE"/>
</dbReference>
<dbReference type="RefSeq" id="WP_218393018.1">
    <property type="nucleotide sequence ID" value="NZ_JAHUZE010000003.1"/>
</dbReference>
<evidence type="ECO:0000313" key="13">
    <source>
        <dbReference type="EMBL" id="MBV7379826.1"/>
    </source>
</evidence>
<dbReference type="Proteomes" id="UP000756530">
    <property type="component" value="Unassembled WGS sequence"/>
</dbReference>
<evidence type="ECO:0000259" key="11">
    <source>
        <dbReference type="Pfam" id="PF25994"/>
    </source>
</evidence>
<protein>
    <recommendedName>
        <fullName evidence="9">Membrane fusion protein (MFP) family protein</fullName>
    </recommendedName>
</protein>
<dbReference type="InterPro" id="IPR050739">
    <property type="entry name" value="MFP"/>
</dbReference>
<evidence type="ECO:0000256" key="10">
    <source>
        <dbReference type="SAM" id="Coils"/>
    </source>
</evidence>
<evidence type="ECO:0000256" key="2">
    <source>
        <dbReference type="ARBA" id="ARBA00009477"/>
    </source>
</evidence>
<keyword evidence="8 9" id="KW-0472">Membrane</keyword>
<comment type="similarity">
    <text evidence="2 9">Belongs to the membrane fusion protein (MFP) (TC 8.A.1) family.</text>
</comment>
<dbReference type="Pfam" id="PF25994">
    <property type="entry name" value="HH_AprE"/>
    <property type="match status" value="1"/>
</dbReference>